<dbReference type="Proteomes" id="UP000821865">
    <property type="component" value="Chromosome 8"/>
</dbReference>
<reference evidence="1" key="1">
    <citation type="submission" date="2020-05" db="EMBL/GenBank/DDBJ databases">
        <title>Large-scale comparative analyses of tick genomes elucidate their genetic diversity and vector capacities.</title>
        <authorList>
            <person name="Jia N."/>
            <person name="Wang J."/>
            <person name="Shi W."/>
            <person name="Du L."/>
            <person name="Sun Y."/>
            <person name="Zhan W."/>
            <person name="Jiang J."/>
            <person name="Wang Q."/>
            <person name="Zhang B."/>
            <person name="Ji P."/>
            <person name="Sakyi L.B."/>
            <person name="Cui X."/>
            <person name="Yuan T."/>
            <person name="Jiang B."/>
            <person name="Yang W."/>
            <person name="Lam T.T.-Y."/>
            <person name="Chang Q."/>
            <person name="Ding S."/>
            <person name="Wang X."/>
            <person name="Zhu J."/>
            <person name="Ruan X."/>
            <person name="Zhao L."/>
            <person name="Wei J."/>
            <person name="Que T."/>
            <person name="Du C."/>
            <person name="Cheng J."/>
            <person name="Dai P."/>
            <person name="Han X."/>
            <person name="Huang E."/>
            <person name="Gao Y."/>
            <person name="Liu J."/>
            <person name="Shao H."/>
            <person name="Ye R."/>
            <person name="Li L."/>
            <person name="Wei W."/>
            <person name="Wang X."/>
            <person name="Wang C."/>
            <person name="Yang T."/>
            <person name="Huo Q."/>
            <person name="Li W."/>
            <person name="Guo W."/>
            <person name="Chen H."/>
            <person name="Zhou L."/>
            <person name="Ni X."/>
            <person name="Tian J."/>
            <person name="Zhou Y."/>
            <person name="Sheng Y."/>
            <person name="Liu T."/>
            <person name="Pan Y."/>
            <person name="Xia L."/>
            <person name="Li J."/>
            <person name="Zhao F."/>
            <person name="Cao W."/>
        </authorList>
    </citation>
    <scope>NUCLEOTIDE SEQUENCE</scope>
    <source>
        <strain evidence="1">Dsil-2018</strain>
    </source>
</reference>
<sequence>MLKKDPAPSLPRELNKLLDYIFKQHPESKAIYLWHACRNSFMLGFCGLPKNHKPSVPLCPIVDFTNSALWPSSNYLYKTLAPLGGKTSTHRCNAGHFVEHMKQVTVGSDECIVSFGIISPFASVPALAVSAA</sequence>
<accession>A0ACB8CC56</accession>
<name>A0ACB8CC56_DERSI</name>
<proteinExistence type="predicted"/>
<evidence type="ECO:0000313" key="1">
    <source>
        <dbReference type="EMBL" id="KAH7938444.1"/>
    </source>
</evidence>
<gene>
    <name evidence="1" type="ORF">HPB49_023713</name>
</gene>
<keyword evidence="2" id="KW-1185">Reference proteome</keyword>
<comment type="caution">
    <text evidence="1">The sequence shown here is derived from an EMBL/GenBank/DDBJ whole genome shotgun (WGS) entry which is preliminary data.</text>
</comment>
<evidence type="ECO:0000313" key="2">
    <source>
        <dbReference type="Proteomes" id="UP000821865"/>
    </source>
</evidence>
<protein>
    <submittedName>
        <fullName evidence="1">Uncharacterized protein</fullName>
    </submittedName>
</protein>
<dbReference type="EMBL" id="CM023477">
    <property type="protein sequence ID" value="KAH7938444.1"/>
    <property type="molecule type" value="Genomic_DNA"/>
</dbReference>
<organism evidence="1 2">
    <name type="scientific">Dermacentor silvarum</name>
    <name type="common">Tick</name>
    <dbReference type="NCBI Taxonomy" id="543639"/>
    <lineage>
        <taxon>Eukaryota</taxon>
        <taxon>Metazoa</taxon>
        <taxon>Ecdysozoa</taxon>
        <taxon>Arthropoda</taxon>
        <taxon>Chelicerata</taxon>
        <taxon>Arachnida</taxon>
        <taxon>Acari</taxon>
        <taxon>Parasitiformes</taxon>
        <taxon>Ixodida</taxon>
        <taxon>Ixodoidea</taxon>
        <taxon>Ixodidae</taxon>
        <taxon>Rhipicephalinae</taxon>
        <taxon>Dermacentor</taxon>
    </lineage>
</organism>